<protein>
    <submittedName>
        <fullName evidence="1">Uncharacterized protein</fullName>
    </submittedName>
</protein>
<gene>
    <name evidence="1" type="ORF">PsorP6_012351</name>
</gene>
<proteinExistence type="predicted"/>
<sequence length="115" mass="13302">MTPGRLALYKQMFDLPAHRFGDQYITHDDLEFGREQTDDDPNVLAAKEELRAFFAAIKSDLRALRSIWRAAELQAHVGDYGTNSITSRSRRWSLSTFKSSWFYEVRENPIGSDWG</sequence>
<comment type="caution">
    <text evidence="1">The sequence shown here is derived from an EMBL/GenBank/DDBJ whole genome shotgun (WGS) entry which is preliminary data.</text>
</comment>
<accession>A0ACC0WI27</accession>
<dbReference type="EMBL" id="CM047592">
    <property type="protein sequence ID" value="KAI9917728.1"/>
    <property type="molecule type" value="Genomic_DNA"/>
</dbReference>
<keyword evidence="2" id="KW-1185">Reference proteome</keyword>
<dbReference type="Proteomes" id="UP001163321">
    <property type="component" value="Chromosome 13"/>
</dbReference>
<name>A0ACC0WI27_9STRA</name>
<evidence type="ECO:0000313" key="2">
    <source>
        <dbReference type="Proteomes" id="UP001163321"/>
    </source>
</evidence>
<reference evidence="1 2" key="1">
    <citation type="journal article" date="2022" name="bioRxiv">
        <title>The genome of the oomycete Peronosclerospora sorghi, a cosmopolitan pathogen of maize and sorghum, is inflated with dispersed pseudogenes.</title>
        <authorList>
            <person name="Fletcher K."/>
            <person name="Martin F."/>
            <person name="Isakeit T."/>
            <person name="Cavanaugh K."/>
            <person name="Magill C."/>
            <person name="Michelmore R."/>
        </authorList>
    </citation>
    <scope>NUCLEOTIDE SEQUENCE [LARGE SCALE GENOMIC DNA]</scope>
    <source>
        <strain evidence="1">P6</strain>
    </source>
</reference>
<evidence type="ECO:0000313" key="1">
    <source>
        <dbReference type="EMBL" id="KAI9917728.1"/>
    </source>
</evidence>
<organism evidence="1 2">
    <name type="scientific">Peronosclerospora sorghi</name>
    <dbReference type="NCBI Taxonomy" id="230839"/>
    <lineage>
        <taxon>Eukaryota</taxon>
        <taxon>Sar</taxon>
        <taxon>Stramenopiles</taxon>
        <taxon>Oomycota</taxon>
        <taxon>Peronosporomycetes</taxon>
        <taxon>Peronosporales</taxon>
        <taxon>Peronosporaceae</taxon>
        <taxon>Peronosclerospora</taxon>
    </lineage>
</organism>